<organism evidence="2 3">
    <name type="scientific">Lentinus tigrinus ALCF2SS1-6</name>
    <dbReference type="NCBI Taxonomy" id="1328759"/>
    <lineage>
        <taxon>Eukaryota</taxon>
        <taxon>Fungi</taxon>
        <taxon>Dikarya</taxon>
        <taxon>Basidiomycota</taxon>
        <taxon>Agaricomycotina</taxon>
        <taxon>Agaricomycetes</taxon>
        <taxon>Polyporales</taxon>
        <taxon>Polyporaceae</taxon>
        <taxon>Lentinus</taxon>
    </lineage>
</organism>
<evidence type="ECO:0000313" key="3">
    <source>
        <dbReference type="Proteomes" id="UP000313359"/>
    </source>
</evidence>
<reference evidence="2" key="1">
    <citation type="journal article" date="2018" name="Genome Biol. Evol.">
        <title>Genomics and development of Lentinus tigrinus, a white-rot wood-decaying mushroom with dimorphic fruiting bodies.</title>
        <authorList>
            <person name="Wu B."/>
            <person name="Xu Z."/>
            <person name="Knudson A."/>
            <person name="Carlson A."/>
            <person name="Chen N."/>
            <person name="Kovaka S."/>
            <person name="LaButti K."/>
            <person name="Lipzen A."/>
            <person name="Pennachio C."/>
            <person name="Riley R."/>
            <person name="Schakwitz W."/>
            <person name="Umezawa K."/>
            <person name="Ohm R.A."/>
            <person name="Grigoriev I.V."/>
            <person name="Nagy L.G."/>
            <person name="Gibbons J."/>
            <person name="Hibbett D."/>
        </authorList>
    </citation>
    <scope>NUCLEOTIDE SEQUENCE [LARGE SCALE GENOMIC DNA]</scope>
    <source>
        <strain evidence="2">ALCF2SS1-6</strain>
    </source>
</reference>
<keyword evidence="3" id="KW-1185">Reference proteome</keyword>
<evidence type="ECO:0000256" key="1">
    <source>
        <dbReference type="SAM" id="MobiDB-lite"/>
    </source>
</evidence>
<sequence>MYKHSVTTLSAHLARLENVHGVQELVNQDEQASVTDESRTSTGTSVEDNVYGGDNATRGICLGDIVDFQDIKKGLSVCLDQFEDLLPQEDETSRAQRLVVAICWKKWKKPEIVTQLDLEGAKVGDVVVAVFEKLIHDGYDKCDKIDGEVWIVDLQRGVNVDGKPIYCADLEVR</sequence>
<proteinExistence type="predicted"/>
<feature type="compositionally biased region" description="Polar residues" evidence="1">
    <location>
        <begin position="27"/>
        <end position="47"/>
    </location>
</feature>
<name>A0A5C2S088_9APHY</name>
<feature type="region of interest" description="Disordered" evidence="1">
    <location>
        <begin position="27"/>
        <end position="50"/>
    </location>
</feature>
<dbReference type="EMBL" id="ML122286">
    <property type="protein sequence ID" value="RPD56678.1"/>
    <property type="molecule type" value="Genomic_DNA"/>
</dbReference>
<accession>A0A5C2S088</accession>
<evidence type="ECO:0000313" key="2">
    <source>
        <dbReference type="EMBL" id="RPD56678.1"/>
    </source>
</evidence>
<dbReference type="AlphaFoldDB" id="A0A5C2S088"/>
<protein>
    <submittedName>
        <fullName evidence="2">Uncharacterized protein</fullName>
    </submittedName>
</protein>
<gene>
    <name evidence="2" type="ORF">L227DRAFT_249100</name>
</gene>
<dbReference type="Proteomes" id="UP000313359">
    <property type="component" value="Unassembled WGS sequence"/>
</dbReference>